<organism evidence="2 3">
    <name type="scientific">Zhongshania aliphaticivorans</name>
    <dbReference type="NCBI Taxonomy" id="1470434"/>
    <lineage>
        <taxon>Bacteria</taxon>
        <taxon>Pseudomonadati</taxon>
        <taxon>Pseudomonadota</taxon>
        <taxon>Gammaproteobacteria</taxon>
        <taxon>Cellvibrionales</taxon>
        <taxon>Spongiibacteraceae</taxon>
        <taxon>Zhongshania</taxon>
    </lineage>
</organism>
<dbReference type="AlphaFoldDB" id="A0A127M6L3"/>
<dbReference type="STRING" id="1470434.AZF00_11550"/>
<name>A0A127M6L3_9GAMM</name>
<reference evidence="2 3" key="1">
    <citation type="submission" date="2015-12" db="EMBL/GenBank/DDBJ databases">
        <authorList>
            <person name="Shamseldin A."/>
            <person name="Moawad H."/>
            <person name="Abd El-Rahim W.M."/>
            <person name="Sadowsky M.J."/>
        </authorList>
    </citation>
    <scope>NUCLEOTIDE SEQUENCE [LARGE SCALE GENOMIC DNA]</scope>
    <source>
        <strain evidence="2 3">SM2</strain>
    </source>
</reference>
<dbReference type="RefSeq" id="WP_008249218.1">
    <property type="nucleotide sequence ID" value="NZ_CP014544.1"/>
</dbReference>
<evidence type="ECO:0008006" key="4">
    <source>
        <dbReference type="Google" id="ProtNLM"/>
    </source>
</evidence>
<keyword evidence="1" id="KW-0812">Transmembrane</keyword>
<feature type="transmembrane region" description="Helical" evidence="1">
    <location>
        <begin position="50"/>
        <end position="69"/>
    </location>
</feature>
<proteinExistence type="predicted"/>
<protein>
    <recommendedName>
        <fullName evidence="4">DUF4239 domain-containing protein</fullName>
    </recommendedName>
</protein>
<dbReference type="Proteomes" id="UP000074119">
    <property type="component" value="Chromosome"/>
</dbReference>
<evidence type="ECO:0000313" key="2">
    <source>
        <dbReference type="EMBL" id="AMO68893.1"/>
    </source>
</evidence>
<sequence length="268" mass="29166">MAQPFLYNYDSLLIIGVLFLLIVLLNEVGFRIGRFVQHSTDSEVKTLTGSIQGSILGLLALLLGFTFSMSMQRFDGRSEALIAEANAIGTASLRVQLLPVQFQDEANALLARYVDMRIAIGKVDLSHALERKKYNQTIAALQSELWALAVAATNADPRPVTSGAFVNSLNEMIDSQGKRNALQQMRVPEVVLLLLFTVFIASGGMLGYSSGLSGKRVVAPTLMVSFLIAMIVFIIIDLDRPKRGLIMVDQSSLLALQNAPVTQLGHSN</sequence>
<feature type="transmembrane region" description="Helical" evidence="1">
    <location>
        <begin position="217"/>
        <end position="238"/>
    </location>
</feature>
<accession>A0A127M6L3</accession>
<evidence type="ECO:0000256" key="1">
    <source>
        <dbReference type="SAM" id="Phobius"/>
    </source>
</evidence>
<dbReference type="KEGG" id="zal:AZF00_11550"/>
<evidence type="ECO:0000313" key="3">
    <source>
        <dbReference type="Proteomes" id="UP000074119"/>
    </source>
</evidence>
<feature type="transmembrane region" description="Helical" evidence="1">
    <location>
        <begin position="12"/>
        <end position="30"/>
    </location>
</feature>
<feature type="transmembrane region" description="Helical" evidence="1">
    <location>
        <begin position="190"/>
        <end position="211"/>
    </location>
</feature>
<keyword evidence="1" id="KW-0472">Membrane</keyword>
<dbReference type="Pfam" id="PF14023">
    <property type="entry name" value="Bestrophin-like"/>
    <property type="match status" value="1"/>
</dbReference>
<gene>
    <name evidence="2" type="ORF">AZF00_11550</name>
</gene>
<keyword evidence="1" id="KW-1133">Transmembrane helix</keyword>
<dbReference type="InterPro" id="IPR025333">
    <property type="entry name" value="DUF4239"/>
</dbReference>
<dbReference type="GO" id="GO:0005254">
    <property type="term" value="F:chloride channel activity"/>
    <property type="evidence" value="ECO:0007669"/>
    <property type="project" value="InterPro"/>
</dbReference>
<dbReference type="EMBL" id="CP014544">
    <property type="protein sequence ID" value="AMO68893.1"/>
    <property type="molecule type" value="Genomic_DNA"/>
</dbReference>